<comment type="caution">
    <text evidence="2">The sequence shown here is derived from an EMBL/GenBank/DDBJ whole genome shotgun (WGS) entry which is preliminary data.</text>
</comment>
<sequence>MRRLVSVAALATAAIAAPAGSEVVSSSANAFHVRHSEPLVATQEDAWNLLRQPALWWNGEHSYSLDAANFYLELKPGGCFCERMPDGGFVEHMRVLSFTPGEELVLEGMLGPLRTIPATGVLVFKLESQGGNSRITSDFKVVGFPEGNGTMWAGAVDGVIGEQMKRLRSRAASKGRRGNPL</sequence>
<feature type="chain" id="PRO_5046347600" evidence="1">
    <location>
        <begin position="20"/>
        <end position="181"/>
    </location>
</feature>
<dbReference type="RefSeq" id="WP_218632490.1">
    <property type="nucleotide sequence ID" value="NZ_JAHVAH010000001.1"/>
</dbReference>
<gene>
    <name evidence="2" type="ORF">KTQ36_04220</name>
</gene>
<proteinExistence type="predicted"/>
<keyword evidence="1" id="KW-0732">Signal</keyword>
<evidence type="ECO:0000313" key="3">
    <source>
        <dbReference type="Proteomes" id="UP000698028"/>
    </source>
</evidence>
<organism evidence="2 3">
    <name type="scientific">Sphingomicrobium clamense</name>
    <dbReference type="NCBI Taxonomy" id="2851013"/>
    <lineage>
        <taxon>Bacteria</taxon>
        <taxon>Pseudomonadati</taxon>
        <taxon>Pseudomonadota</taxon>
        <taxon>Alphaproteobacteria</taxon>
        <taxon>Sphingomonadales</taxon>
        <taxon>Sphingomonadaceae</taxon>
        <taxon>Sphingomicrobium</taxon>
    </lineage>
</organism>
<accession>A0ABS6V4L6</accession>
<feature type="signal peptide" evidence="1">
    <location>
        <begin position="1"/>
        <end position="19"/>
    </location>
</feature>
<protein>
    <submittedName>
        <fullName evidence="2">ATPase</fullName>
    </submittedName>
</protein>
<name>A0ABS6V4L6_9SPHN</name>
<evidence type="ECO:0000256" key="1">
    <source>
        <dbReference type="SAM" id="SignalP"/>
    </source>
</evidence>
<dbReference type="EMBL" id="JAHVAH010000001">
    <property type="protein sequence ID" value="MBW0144501.1"/>
    <property type="molecule type" value="Genomic_DNA"/>
</dbReference>
<evidence type="ECO:0000313" key="2">
    <source>
        <dbReference type="EMBL" id="MBW0144501.1"/>
    </source>
</evidence>
<reference evidence="2 3" key="1">
    <citation type="submission" date="2021-07" db="EMBL/GenBank/DDBJ databases">
        <title>The draft genome sequence of Sphingomicrobium sp. B8.</title>
        <authorList>
            <person name="Mu L."/>
        </authorList>
    </citation>
    <scope>NUCLEOTIDE SEQUENCE [LARGE SCALE GENOMIC DNA]</scope>
    <source>
        <strain evidence="2 3">B8</strain>
    </source>
</reference>
<dbReference type="Proteomes" id="UP000698028">
    <property type="component" value="Unassembled WGS sequence"/>
</dbReference>
<keyword evidence="3" id="KW-1185">Reference proteome</keyword>